<feature type="compositionally biased region" description="Low complexity" evidence="5">
    <location>
        <begin position="34"/>
        <end position="45"/>
    </location>
</feature>
<sequence length="185" mass="19455">MSQGYPPPPQSGGPPQWGKPQPFGNPSPHAQPTAPYGAPQPSAQGQPPPPQPYGTPGPVPPTTPYGYPGTPGRQPGQPYYGQASSPPGYGPPTQPPAPPTPPPDNFLVWAVLSTVFCCFLAGIPALLAATSVNERWLRGDLAGAREASLRARNWTIGAVLLGVIFWTSWMIGVFVLGWKETLGDL</sequence>
<evidence type="ECO:0000256" key="2">
    <source>
        <dbReference type="ARBA" id="ARBA00022692"/>
    </source>
</evidence>
<feature type="region of interest" description="Disordered" evidence="5">
    <location>
        <begin position="1"/>
        <end position="101"/>
    </location>
</feature>
<dbReference type="RefSeq" id="WP_235055089.1">
    <property type="nucleotide sequence ID" value="NZ_JAKFHA010000016.1"/>
</dbReference>
<dbReference type="Proteomes" id="UP001165378">
    <property type="component" value="Unassembled WGS sequence"/>
</dbReference>
<dbReference type="InterPro" id="IPR051423">
    <property type="entry name" value="CD225/Dispanin"/>
</dbReference>
<feature type="compositionally biased region" description="Pro residues" evidence="5">
    <location>
        <begin position="1"/>
        <end position="12"/>
    </location>
</feature>
<dbReference type="PANTHER" id="PTHR14948">
    <property type="entry name" value="NG5"/>
    <property type="match status" value="1"/>
</dbReference>
<comment type="subcellular location">
    <subcellularLocation>
        <location evidence="1">Membrane</location>
    </subcellularLocation>
</comment>
<feature type="transmembrane region" description="Helical" evidence="6">
    <location>
        <begin position="153"/>
        <end position="178"/>
    </location>
</feature>
<feature type="compositionally biased region" description="Pro residues" evidence="5">
    <location>
        <begin position="46"/>
        <end position="63"/>
    </location>
</feature>
<protein>
    <submittedName>
        <fullName evidence="7">CD225/dispanin family protein</fullName>
    </submittedName>
</protein>
<feature type="compositionally biased region" description="Low complexity" evidence="5">
    <location>
        <begin position="13"/>
        <end position="22"/>
    </location>
</feature>
<evidence type="ECO:0000256" key="1">
    <source>
        <dbReference type="ARBA" id="ARBA00004370"/>
    </source>
</evidence>
<keyword evidence="8" id="KW-1185">Reference proteome</keyword>
<keyword evidence="2 6" id="KW-0812">Transmembrane</keyword>
<feature type="transmembrane region" description="Helical" evidence="6">
    <location>
        <begin position="106"/>
        <end position="132"/>
    </location>
</feature>
<dbReference type="AlphaFoldDB" id="A0AA41Q398"/>
<feature type="compositionally biased region" description="Pro residues" evidence="5">
    <location>
        <begin position="88"/>
        <end position="101"/>
    </location>
</feature>
<evidence type="ECO:0000256" key="6">
    <source>
        <dbReference type="SAM" id="Phobius"/>
    </source>
</evidence>
<organism evidence="7 8">
    <name type="scientific">Yinghuangia soli</name>
    <dbReference type="NCBI Taxonomy" id="2908204"/>
    <lineage>
        <taxon>Bacteria</taxon>
        <taxon>Bacillati</taxon>
        <taxon>Actinomycetota</taxon>
        <taxon>Actinomycetes</taxon>
        <taxon>Kitasatosporales</taxon>
        <taxon>Streptomycetaceae</taxon>
        <taxon>Yinghuangia</taxon>
    </lineage>
</organism>
<gene>
    <name evidence="7" type="ORF">LZ495_24815</name>
</gene>
<proteinExistence type="predicted"/>
<dbReference type="Pfam" id="PF04505">
    <property type="entry name" value="CD225"/>
    <property type="match status" value="1"/>
</dbReference>
<dbReference type="PANTHER" id="PTHR14948:SF25">
    <property type="entry name" value="DUF4190 DOMAIN-CONTAINING PROTEIN"/>
    <property type="match status" value="1"/>
</dbReference>
<evidence type="ECO:0000313" key="8">
    <source>
        <dbReference type="Proteomes" id="UP001165378"/>
    </source>
</evidence>
<evidence type="ECO:0000256" key="5">
    <source>
        <dbReference type="SAM" id="MobiDB-lite"/>
    </source>
</evidence>
<evidence type="ECO:0000313" key="7">
    <source>
        <dbReference type="EMBL" id="MCF2530422.1"/>
    </source>
</evidence>
<dbReference type="EMBL" id="JAKFHA010000016">
    <property type="protein sequence ID" value="MCF2530422.1"/>
    <property type="molecule type" value="Genomic_DNA"/>
</dbReference>
<comment type="caution">
    <text evidence="7">The sequence shown here is derived from an EMBL/GenBank/DDBJ whole genome shotgun (WGS) entry which is preliminary data.</text>
</comment>
<evidence type="ECO:0000256" key="3">
    <source>
        <dbReference type="ARBA" id="ARBA00022989"/>
    </source>
</evidence>
<accession>A0AA41Q398</accession>
<reference evidence="7" key="1">
    <citation type="submission" date="2022-01" db="EMBL/GenBank/DDBJ databases">
        <title>Genome-Based Taxonomic Classification of the Phylum Actinobacteria.</title>
        <authorList>
            <person name="Gao Y."/>
        </authorList>
    </citation>
    <scope>NUCLEOTIDE SEQUENCE</scope>
    <source>
        <strain evidence="7">KLBMP 8922</strain>
    </source>
</reference>
<dbReference type="GO" id="GO:0016020">
    <property type="term" value="C:membrane"/>
    <property type="evidence" value="ECO:0007669"/>
    <property type="project" value="UniProtKB-SubCell"/>
</dbReference>
<keyword evidence="3 6" id="KW-1133">Transmembrane helix</keyword>
<dbReference type="InterPro" id="IPR007593">
    <property type="entry name" value="CD225/Dispanin_fam"/>
</dbReference>
<feature type="compositionally biased region" description="Low complexity" evidence="5">
    <location>
        <begin position="64"/>
        <end position="87"/>
    </location>
</feature>
<evidence type="ECO:0000256" key="4">
    <source>
        <dbReference type="ARBA" id="ARBA00023136"/>
    </source>
</evidence>
<keyword evidence="4 6" id="KW-0472">Membrane</keyword>
<name>A0AA41Q398_9ACTN</name>